<reference evidence="1" key="1">
    <citation type="submission" date="2020-10" db="EMBL/GenBank/DDBJ databases">
        <authorList>
            <person name="Gilroy R."/>
        </authorList>
    </citation>
    <scope>NUCLEOTIDE SEQUENCE</scope>
    <source>
        <strain evidence="1">D5-748</strain>
    </source>
</reference>
<dbReference type="Gene3D" id="3.30.160.100">
    <property type="entry name" value="Ribosome hibernation promotion factor-like"/>
    <property type="match status" value="1"/>
</dbReference>
<evidence type="ECO:0000313" key="1">
    <source>
        <dbReference type="EMBL" id="MBO8444128.1"/>
    </source>
</evidence>
<reference evidence="1" key="2">
    <citation type="journal article" date="2021" name="PeerJ">
        <title>Extensive microbial diversity within the chicken gut microbiome revealed by metagenomics and culture.</title>
        <authorList>
            <person name="Gilroy R."/>
            <person name="Ravi A."/>
            <person name="Getino M."/>
            <person name="Pursley I."/>
            <person name="Horton D.L."/>
            <person name="Alikhan N.F."/>
            <person name="Baker D."/>
            <person name="Gharbi K."/>
            <person name="Hall N."/>
            <person name="Watson M."/>
            <person name="Adriaenssens E.M."/>
            <person name="Foster-Nyarko E."/>
            <person name="Jarju S."/>
            <person name="Secka A."/>
            <person name="Antonio M."/>
            <person name="Oren A."/>
            <person name="Chaudhuri R.R."/>
            <person name="La Ragione R."/>
            <person name="Hildebrand F."/>
            <person name="Pallen M.J."/>
        </authorList>
    </citation>
    <scope>NUCLEOTIDE SEQUENCE</scope>
    <source>
        <strain evidence="1">D5-748</strain>
    </source>
</reference>
<gene>
    <name evidence="1" type="ORF">IAC23_00285</name>
</gene>
<protein>
    <submittedName>
        <fullName evidence="1">Ribosome-associated translation inhibitor RaiA</fullName>
    </submittedName>
</protein>
<dbReference type="Proteomes" id="UP000823619">
    <property type="component" value="Unassembled WGS sequence"/>
</dbReference>
<dbReference type="Pfam" id="PF02482">
    <property type="entry name" value="Ribosomal_S30AE"/>
    <property type="match status" value="1"/>
</dbReference>
<dbReference type="InterPro" id="IPR036567">
    <property type="entry name" value="RHF-like"/>
</dbReference>
<sequence>MEIRVQSIKFDADQKLLDFAEKKLSKLPKFHDGITSVEVAMSLLPDHQNKNVKVHVRIPGNDLVIERNARTFEDAIVDCVDILKDKLVRAKEKMAN</sequence>
<dbReference type="AlphaFoldDB" id="A0A9D9ECC1"/>
<name>A0A9D9ECC1_9BACT</name>
<proteinExistence type="predicted"/>
<dbReference type="EMBL" id="JADIMO010000006">
    <property type="protein sequence ID" value="MBO8444128.1"/>
    <property type="molecule type" value="Genomic_DNA"/>
</dbReference>
<dbReference type="SUPFAM" id="SSF69754">
    <property type="entry name" value="Ribosome binding protein Y (YfiA homologue)"/>
    <property type="match status" value="1"/>
</dbReference>
<accession>A0A9D9ECC1</accession>
<evidence type="ECO:0000313" key="2">
    <source>
        <dbReference type="Proteomes" id="UP000823619"/>
    </source>
</evidence>
<dbReference type="InterPro" id="IPR003489">
    <property type="entry name" value="RHF/RaiA"/>
</dbReference>
<comment type="caution">
    <text evidence="1">The sequence shown here is derived from an EMBL/GenBank/DDBJ whole genome shotgun (WGS) entry which is preliminary data.</text>
</comment>
<organism evidence="1 2">
    <name type="scientific">Candidatus Cryptobacteroides merdavium</name>
    <dbReference type="NCBI Taxonomy" id="2840769"/>
    <lineage>
        <taxon>Bacteria</taxon>
        <taxon>Pseudomonadati</taxon>
        <taxon>Bacteroidota</taxon>
        <taxon>Bacteroidia</taxon>
        <taxon>Bacteroidales</taxon>
        <taxon>Candidatus Cryptobacteroides</taxon>
    </lineage>
</organism>